<dbReference type="OrthoDB" id="5877251at2759"/>
<dbReference type="WBParaSite" id="TCLT_0000076001-mRNA-1">
    <property type="protein sequence ID" value="TCLT_0000076001-mRNA-1"/>
    <property type="gene ID" value="TCLT_0000076001"/>
</dbReference>
<evidence type="ECO:0000313" key="1">
    <source>
        <dbReference type="EMBL" id="VDM95855.1"/>
    </source>
</evidence>
<evidence type="ECO:0000313" key="3">
    <source>
        <dbReference type="WBParaSite" id="TCLT_0000076001-mRNA-1"/>
    </source>
</evidence>
<sequence length="102" mass="11558">MVNIMNQLFEQFQFLGATLDLPGTVGSVKERIAKFESLLSDNHDFIRIPDNSLEGQDYETHRVTQQEPVPYHDTPKATSFMVANEASDAKQTGTSFLLFIYD</sequence>
<evidence type="ECO:0000313" key="2">
    <source>
        <dbReference type="Proteomes" id="UP000276776"/>
    </source>
</evidence>
<reference evidence="3" key="1">
    <citation type="submission" date="2017-02" db="UniProtKB">
        <authorList>
            <consortium name="WormBaseParasite"/>
        </authorList>
    </citation>
    <scope>IDENTIFICATION</scope>
</reference>
<dbReference type="AlphaFoldDB" id="A0A0N5CKZ1"/>
<reference evidence="1 2" key="2">
    <citation type="submission" date="2018-11" db="EMBL/GenBank/DDBJ databases">
        <authorList>
            <consortium name="Pathogen Informatics"/>
        </authorList>
    </citation>
    <scope>NUCLEOTIDE SEQUENCE [LARGE SCALE GENOMIC DNA]</scope>
</reference>
<name>A0A0N5CKZ1_THECL</name>
<gene>
    <name evidence="1" type="ORF">TCLT_LOCUS761</name>
</gene>
<organism evidence="3">
    <name type="scientific">Thelazia callipaeda</name>
    <name type="common">Oriental eyeworm</name>
    <name type="synonym">Parasitic nematode</name>
    <dbReference type="NCBI Taxonomy" id="103827"/>
    <lineage>
        <taxon>Eukaryota</taxon>
        <taxon>Metazoa</taxon>
        <taxon>Ecdysozoa</taxon>
        <taxon>Nematoda</taxon>
        <taxon>Chromadorea</taxon>
        <taxon>Rhabditida</taxon>
        <taxon>Spirurina</taxon>
        <taxon>Spiruromorpha</taxon>
        <taxon>Thelazioidea</taxon>
        <taxon>Thelaziidae</taxon>
        <taxon>Thelazia</taxon>
    </lineage>
</organism>
<dbReference type="EMBL" id="UYYF01000065">
    <property type="protein sequence ID" value="VDM95855.1"/>
    <property type="molecule type" value="Genomic_DNA"/>
</dbReference>
<proteinExistence type="predicted"/>
<keyword evidence="2" id="KW-1185">Reference proteome</keyword>
<accession>A0A0N5CKZ1</accession>
<dbReference type="Proteomes" id="UP000276776">
    <property type="component" value="Unassembled WGS sequence"/>
</dbReference>
<protein>
    <submittedName>
        <fullName evidence="3">UTP--glucose-1-phosphate uridylyltransferase</fullName>
    </submittedName>
</protein>